<reference evidence="1" key="2">
    <citation type="submission" date="2021-04" db="EMBL/GenBank/DDBJ databases">
        <authorList>
            <person name="Gilroy R."/>
        </authorList>
    </citation>
    <scope>NUCLEOTIDE SEQUENCE</scope>
    <source>
        <strain evidence="1">ChiSxjej1B13-11774</strain>
    </source>
</reference>
<evidence type="ECO:0000313" key="1">
    <source>
        <dbReference type="EMBL" id="HIZ42243.1"/>
    </source>
</evidence>
<evidence type="ECO:0000313" key="2">
    <source>
        <dbReference type="Proteomes" id="UP000824048"/>
    </source>
</evidence>
<organism evidence="1 2">
    <name type="scientific">Candidatus Gemmiger excrementigallinarum</name>
    <dbReference type="NCBI Taxonomy" id="2838609"/>
    <lineage>
        <taxon>Bacteria</taxon>
        <taxon>Bacillati</taxon>
        <taxon>Bacillota</taxon>
        <taxon>Clostridia</taxon>
        <taxon>Eubacteriales</taxon>
        <taxon>Gemmiger</taxon>
    </lineage>
</organism>
<dbReference type="EMBL" id="DXBP01000045">
    <property type="protein sequence ID" value="HIZ42243.1"/>
    <property type="molecule type" value="Genomic_DNA"/>
</dbReference>
<gene>
    <name evidence="1" type="ORF">H9811_06750</name>
</gene>
<accession>A0A9D2ERC0</accession>
<dbReference type="Proteomes" id="UP000824048">
    <property type="component" value="Unassembled WGS sequence"/>
</dbReference>
<protein>
    <submittedName>
        <fullName evidence="1">Uncharacterized protein</fullName>
    </submittedName>
</protein>
<sequence>MQGCDKTVTITHLGYDGDTDQDTEQVQTFSGCSWYGQTRAASGKEGLSPGCVYKCRIPQAAGSPAVAVGDKIQCGDVTATVTAVHDNRGRPAPHIYLEAE</sequence>
<name>A0A9D2ERC0_9FIRM</name>
<reference evidence="1" key="1">
    <citation type="journal article" date="2021" name="PeerJ">
        <title>Extensive microbial diversity within the chicken gut microbiome revealed by metagenomics and culture.</title>
        <authorList>
            <person name="Gilroy R."/>
            <person name="Ravi A."/>
            <person name="Getino M."/>
            <person name="Pursley I."/>
            <person name="Horton D.L."/>
            <person name="Alikhan N.F."/>
            <person name="Baker D."/>
            <person name="Gharbi K."/>
            <person name="Hall N."/>
            <person name="Watson M."/>
            <person name="Adriaenssens E.M."/>
            <person name="Foster-Nyarko E."/>
            <person name="Jarju S."/>
            <person name="Secka A."/>
            <person name="Antonio M."/>
            <person name="Oren A."/>
            <person name="Chaudhuri R.R."/>
            <person name="La Ragione R."/>
            <person name="Hildebrand F."/>
            <person name="Pallen M.J."/>
        </authorList>
    </citation>
    <scope>NUCLEOTIDE SEQUENCE</scope>
    <source>
        <strain evidence="1">ChiSxjej1B13-11774</strain>
    </source>
</reference>
<comment type="caution">
    <text evidence="1">The sequence shown here is derived from an EMBL/GenBank/DDBJ whole genome shotgun (WGS) entry which is preliminary data.</text>
</comment>
<dbReference type="InterPro" id="IPR046639">
    <property type="entry name" value="DUF6751"/>
</dbReference>
<proteinExistence type="predicted"/>
<dbReference type="Pfam" id="PF20536">
    <property type="entry name" value="DUF6751"/>
    <property type="match status" value="1"/>
</dbReference>
<dbReference type="AlphaFoldDB" id="A0A9D2ERC0"/>